<sequence>MIHLVHFVKANRPKWLQSYAKGKKSENSPYAALIKLLQRLASRNGFSQRTPHSGDIYEKICCKNEMLLAPGSGRSTVTTLLEISTMSMRQEFGTTCLQSVFELFATRRQRFGARRTILRDSRQCSLSEPMVSSQKWRNIVFSVYCAVLFCYMKKILVVFIVKKSPIGKIAKEKCHVIQKVF</sequence>
<feature type="transmembrane region" description="Helical" evidence="1">
    <location>
        <begin position="139"/>
        <end position="161"/>
    </location>
</feature>
<name>A0A8T1U3R6_9STRA</name>
<dbReference type="EMBL" id="JAENGZ010000840">
    <property type="protein sequence ID" value="KAG6953262.1"/>
    <property type="molecule type" value="Genomic_DNA"/>
</dbReference>
<dbReference type="Proteomes" id="UP000688947">
    <property type="component" value="Unassembled WGS sequence"/>
</dbReference>
<reference evidence="2" key="1">
    <citation type="submission" date="2021-01" db="EMBL/GenBank/DDBJ databases">
        <title>Phytophthora aleatoria, a newly-described species from Pinus radiata is distinct from Phytophthora cactorum isolates based on comparative genomics.</title>
        <authorList>
            <person name="Mcdougal R."/>
            <person name="Panda P."/>
            <person name="Williams N."/>
            <person name="Studholme D.J."/>
        </authorList>
    </citation>
    <scope>NUCLEOTIDE SEQUENCE</scope>
    <source>
        <strain evidence="2">NZFS 3830</strain>
    </source>
</reference>
<keyword evidence="1" id="KW-1133">Transmembrane helix</keyword>
<dbReference type="AlphaFoldDB" id="A0A8T1U3R6"/>
<keyword evidence="1" id="KW-0472">Membrane</keyword>
<organism evidence="2 3">
    <name type="scientific">Phytophthora cactorum</name>
    <dbReference type="NCBI Taxonomy" id="29920"/>
    <lineage>
        <taxon>Eukaryota</taxon>
        <taxon>Sar</taxon>
        <taxon>Stramenopiles</taxon>
        <taxon>Oomycota</taxon>
        <taxon>Peronosporomycetes</taxon>
        <taxon>Peronosporales</taxon>
        <taxon>Peronosporaceae</taxon>
        <taxon>Phytophthora</taxon>
    </lineage>
</organism>
<dbReference type="VEuPathDB" id="FungiDB:PC110_g21817"/>
<protein>
    <submittedName>
        <fullName evidence="2">Uncharacterized protein</fullName>
    </submittedName>
</protein>
<comment type="caution">
    <text evidence="2">The sequence shown here is derived from an EMBL/GenBank/DDBJ whole genome shotgun (WGS) entry which is preliminary data.</text>
</comment>
<accession>A0A8T1U3R6</accession>
<dbReference type="OrthoDB" id="125347at2759"/>
<evidence type="ECO:0000313" key="2">
    <source>
        <dbReference type="EMBL" id="KAG6953262.1"/>
    </source>
</evidence>
<keyword evidence="1" id="KW-0812">Transmembrane</keyword>
<evidence type="ECO:0000313" key="3">
    <source>
        <dbReference type="Proteomes" id="UP000688947"/>
    </source>
</evidence>
<proteinExistence type="predicted"/>
<gene>
    <name evidence="2" type="ORF">JG687_00012490</name>
</gene>
<evidence type="ECO:0000256" key="1">
    <source>
        <dbReference type="SAM" id="Phobius"/>
    </source>
</evidence>